<dbReference type="Pfam" id="PF00109">
    <property type="entry name" value="ketoacyl-synt"/>
    <property type="match status" value="1"/>
</dbReference>
<evidence type="ECO:0000313" key="3">
    <source>
        <dbReference type="Proteomes" id="UP000791440"/>
    </source>
</evidence>
<evidence type="ECO:0000313" key="2">
    <source>
        <dbReference type="EMBL" id="KAG6460461.1"/>
    </source>
</evidence>
<sequence>LSPEQLSNKKVGVYIGSCFSETEKACFYAASSRTGFGIAGCNKSMFANRISYWLNAKGPSVAIDEACCSSLAALEQGYLAIKRGECESAIVGGCNICLHPQSSLHYSRIMTLCADGKTKSFDQNADGNAKSEAINVLFLQKAKDALRIYSEVRHIKCEFTQIVNTETGPRYGFYREPRVLSNFIKNFYEESGVPPNAVEYVEAFGSGNIGNS</sequence>
<dbReference type="GO" id="GO:0004312">
    <property type="term" value="F:fatty acid synthase activity"/>
    <property type="evidence" value="ECO:0007669"/>
    <property type="project" value="TreeGrafter"/>
</dbReference>
<feature type="non-terminal residue" evidence="2">
    <location>
        <position position="1"/>
    </location>
</feature>
<evidence type="ECO:0000259" key="1">
    <source>
        <dbReference type="PROSITE" id="PS52004"/>
    </source>
</evidence>
<dbReference type="AlphaFoldDB" id="A0A922CWH3"/>
<dbReference type="GO" id="GO:0006633">
    <property type="term" value="P:fatty acid biosynthetic process"/>
    <property type="evidence" value="ECO:0007669"/>
    <property type="project" value="TreeGrafter"/>
</dbReference>
<dbReference type="SMART" id="SM00825">
    <property type="entry name" value="PKS_KS"/>
    <property type="match status" value="1"/>
</dbReference>
<keyword evidence="3" id="KW-1185">Reference proteome</keyword>
<dbReference type="PROSITE" id="PS52004">
    <property type="entry name" value="KS3_2"/>
    <property type="match status" value="1"/>
</dbReference>
<dbReference type="PANTHER" id="PTHR43775">
    <property type="entry name" value="FATTY ACID SYNTHASE"/>
    <property type="match status" value="1"/>
</dbReference>
<dbReference type="EMBL" id="JH668673">
    <property type="protein sequence ID" value="KAG6460461.1"/>
    <property type="molecule type" value="Genomic_DNA"/>
</dbReference>
<protein>
    <recommendedName>
        <fullName evidence="1">Ketosynthase family 3 (KS3) domain-containing protein</fullName>
    </recommendedName>
</protein>
<feature type="domain" description="Ketosynthase family 3 (KS3)" evidence="1">
    <location>
        <begin position="1"/>
        <end position="212"/>
    </location>
</feature>
<reference evidence="2" key="1">
    <citation type="journal article" date="2016" name="Insect Biochem. Mol. Biol.">
        <title>Multifaceted biological insights from a draft genome sequence of the tobacco hornworm moth, Manduca sexta.</title>
        <authorList>
            <person name="Kanost M.R."/>
            <person name="Arrese E.L."/>
            <person name="Cao X."/>
            <person name="Chen Y.R."/>
            <person name="Chellapilla S."/>
            <person name="Goldsmith M.R."/>
            <person name="Grosse-Wilde E."/>
            <person name="Heckel D.G."/>
            <person name="Herndon N."/>
            <person name="Jiang H."/>
            <person name="Papanicolaou A."/>
            <person name="Qu J."/>
            <person name="Soulages J.L."/>
            <person name="Vogel H."/>
            <person name="Walters J."/>
            <person name="Waterhouse R.M."/>
            <person name="Ahn S.J."/>
            <person name="Almeida F.C."/>
            <person name="An C."/>
            <person name="Aqrawi P."/>
            <person name="Bretschneider A."/>
            <person name="Bryant W.B."/>
            <person name="Bucks S."/>
            <person name="Chao H."/>
            <person name="Chevignon G."/>
            <person name="Christen J.M."/>
            <person name="Clarke D.F."/>
            <person name="Dittmer N.T."/>
            <person name="Ferguson L.C.F."/>
            <person name="Garavelou S."/>
            <person name="Gordon K.H.J."/>
            <person name="Gunaratna R.T."/>
            <person name="Han Y."/>
            <person name="Hauser F."/>
            <person name="He Y."/>
            <person name="Heidel-Fischer H."/>
            <person name="Hirsh A."/>
            <person name="Hu Y."/>
            <person name="Jiang H."/>
            <person name="Kalra D."/>
            <person name="Klinner C."/>
            <person name="Konig C."/>
            <person name="Kovar C."/>
            <person name="Kroll A.R."/>
            <person name="Kuwar S.S."/>
            <person name="Lee S.L."/>
            <person name="Lehman R."/>
            <person name="Li K."/>
            <person name="Li Z."/>
            <person name="Liang H."/>
            <person name="Lovelace S."/>
            <person name="Lu Z."/>
            <person name="Mansfield J.H."/>
            <person name="McCulloch K.J."/>
            <person name="Mathew T."/>
            <person name="Morton B."/>
            <person name="Muzny D.M."/>
            <person name="Neunemann D."/>
            <person name="Ongeri F."/>
            <person name="Pauchet Y."/>
            <person name="Pu L.L."/>
            <person name="Pyrousis I."/>
            <person name="Rao X.J."/>
            <person name="Redding A."/>
            <person name="Roesel C."/>
            <person name="Sanchez-Gracia A."/>
            <person name="Schaack S."/>
            <person name="Shukla A."/>
            <person name="Tetreau G."/>
            <person name="Wang Y."/>
            <person name="Xiong G.H."/>
            <person name="Traut W."/>
            <person name="Walsh T.K."/>
            <person name="Worley K.C."/>
            <person name="Wu D."/>
            <person name="Wu W."/>
            <person name="Wu Y.Q."/>
            <person name="Zhang X."/>
            <person name="Zou Z."/>
            <person name="Zucker H."/>
            <person name="Briscoe A.D."/>
            <person name="Burmester T."/>
            <person name="Clem R.J."/>
            <person name="Feyereisen R."/>
            <person name="Grimmelikhuijzen C.J.P."/>
            <person name="Hamodrakas S.J."/>
            <person name="Hansson B.S."/>
            <person name="Huguet E."/>
            <person name="Jermiin L.S."/>
            <person name="Lan Q."/>
            <person name="Lehman H.K."/>
            <person name="Lorenzen M."/>
            <person name="Merzendorfer H."/>
            <person name="Michalopoulos I."/>
            <person name="Morton D.B."/>
            <person name="Muthukrishnan S."/>
            <person name="Oakeshott J.G."/>
            <person name="Palmer W."/>
            <person name="Park Y."/>
            <person name="Passarelli A.L."/>
            <person name="Rozas J."/>
            <person name="Schwartz L.M."/>
            <person name="Smith W."/>
            <person name="Southgate A."/>
            <person name="Vilcinskas A."/>
            <person name="Vogt R."/>
            <person name="Wang P."/>
            <person name="Werren J."/>
            <person name="Yu X.Q."/>
            <person name="Zhou J.J."/>
            <person name="Brown S.J."/>
            <person name="Scherer S.E."/>
            <person name="Richards S."/>
            <person name="Blissard G.W."/>
        </authorList>
    </citation>
    <scope>NUCLEOTIDE SEQUENCE</scope>
</reference>
<dbReference type="InterPro" id="IPR014030">
    <property type="entry name" value="Ketoacyl_synth_N"/>
</dbReference>
<gene>
    <name evidence="2" type="ORF">O3G_MSEX011991</name>
</gene>
<dbReference type="CDD" id="cd00833">
    <property type="entry name" value="PKS"/>
    <property type="match status" value="1"/>
</dbReference>
<comment type="caution">
    <text evidence="2">The sequence shown here is derived from an EMBL/GenBank/DDBJ whole genome shotgun (WGS) entry which is preliminary data.</text>
</comment>
<dbReference type="PANTHER" id="PTHR43775:SF23">
    <property type="entry name" value="FATTY ACID SYNTHASE 3"/>
    <property type="match status" value="1"/>
</dbReference>
<organism evidence="2 3">
    <name type="scientific">Manduca sexta</name>
    <name type="common">Tobacco hawkmoth</name>
    <name type="synonym">Tobacco hornworm</name>
    <dbReference type="NCBI Taxonomy" id="7130"/>
    <lineage>
        <taxon>Eukaryota</taxon>
        <taxon>Metazoa</taxon>
        <taxon>Ecdysozoa</taxon>
        <taxon>Arthropoda</taxon>
        <taxon>Hexapoda</taxon>
        <taxon>Insecta</taxon>
        <taxon>Pterygota</taxon>
        <taxon>Neoptera</taxon>
        <taxon>Endopterygota</taxon>
        <taxon>Lepidoptera</taxon>
        <taxon>Glossata</taxon>
        <taxon>Ditrysia</taxon>
        <taxon>Bombycoidea</taxon>
        <taxon>Sphingidae</taxon>
        <taxon>Sphinginae</taxon>
        <taxon>Sphingini</taxon>
        <taxon>Manduca</taxon>
    </lineage>
</organism>
<proteinExistence type="predicted"/>
<dbReference type="InterPro" id="IPR020841">
    <property type="entry name" value="PKS_Beta-ketoAc_synthase_dom"/>
</dbReference>
<dbReference type="InterPro" id="IPR050091">
    <property type="entry name" value="PKS_NRPS_Biosynth_Enz"/>
</dbReference>
<reference evidence="2" key="2">
    <citation type="submission" date="2020-12" db="EMBL/GenBank/DDBJ databases">
        <authorList>
            <person name="Kanost M."/>
        </authorList>
    </citation>
    <scope>NUCLEOTIDE SEQUENCE</scope>
</reference>
<name>A0A922CWH3_MANSE</name>
<dbReference type="Proteomes" id="UP000791440">
    <property type="component" value="Unassembled WGS sequence"/>
</dbReference>
<accession>A0A922CWH3</accession>